<dbReference type="Proteomes" id="UP001056384">
    <property type="component" value="Chromosome 6"/>
</dbReference>
<name>A0A9Q9ELT5_9PEZI</name>
<dbReference type="PANTHER" id="PTHR43580">
    <property type="entry name" value="OXIDOREDUCTASE GLYR1-RELATED"/>
    <property type="match status" value="1"/>
</dbReference>
<proteinExistence type="inferred from homology"/>
<evidence type="ECO:0000256" key="4">
    <source>
        <dbReference type="PIRSR" id="PIRSR000103-1"/>
    </source>
</evidence>
<organism evidence="7 8">
    <name type="scientific">Septoria linicola</name>
    <dbReference type="NCBI Taxonomy" id="215465"/>
    <lineage>
        <taxon>Eukaryota</taxon>
        <taxon>Fungi</taxon>
        <taxon>Dikarya</taxon>
        <taxon>Ascomycota</taxon>
        <taxon>Pezizomycotina</taxon>
        <taxon>Dothideomycetes</taxon>
        <taxon>Dothideomycetidae</taxon>
        <taxon>Mycosphaerellales</taxon>
        <taxon>Mycosphaerellaceae</taxon>
        <taxon>Septoria</taxon>
    </lineage>
</organism>
<evidence type="ECO:0000256" key="2">
    <source>
        <dbReference type="ARBA" id="ARBA00023002"/>
    </source>
</evidence>
<dbReference type="Pfam" id="PF03446">
    <property type="entry name" value="NAD_binding_2"/>
    <property type="match status" value="1"/>
</dbReference>
<dbReference type="PANTHER" id="PTHR43580:SF8">
    <property type="entry name" value="6-PHOSPHOGLUCONATE DEHYDROGENASE NADP-BINDING DOMAIN-CONTAINING PROTEIN-RELATED"/>
    <property type="match status" value="1"/>
</dbReference>
<evidence type="ECO:0000259" key="6">
    <source>
        <dbReference type="Pfam" id="PF14833"/>
    </source>
</evidence>
<dbReference type="Gene3D" id="1.10.1040.10">
    <property type="entry name" value="N-(1-d-carboxylethyl)-l-norvaline Dehydrogenase, domain 2"/>
    <property type="match status" value="1"/>
</dbReference>
<dbReference type="InterPro" id="IPR013328">
    <property type="entry name" value="6PGD_dom2"/>
</dbReference>
<dbReference type="Pfam" id="PF14833">
    <property type="entry name" value="NAD_binding_11"/>
    <property type="match status" value="1"/>
</dbReference>
<dbReference type="InterPro" id="IPR008927">
    <property type="entry name" value="6-PGluconate_DH-like_C_sf"/>
</dbReference>
<protein>
    <submittedName>
        <fullName evidence="7">6-phosphogluconate dehydrogenase, NADP-binding, 6-phosphogluconate dehydrogenase, domain 2</fullName>
    </submittedName>
</protein>
<evidence type="ECO:0000256" key="1">
    <source>
        <dbReference type="ARBA" id="ARBA00007598"/>
    </source>
</evidence>
<evidence type="ECO:0000313" key="7">
    <source>
        <dbReference type="EMBL" id="USW54767.1"/>
    </source>
</evidence>
<dbReference type="InterPro" id="IPR006115">
    <property type="entry name" value="6PGDH_NADP-bd"/>
</dbReference>
<dbReference type="GO" id="GO:0016491">
    <property type="term" value="F:oxidoreductase activity"/>
    <property type="evidence" value="ECO:0007669"/>
    <property type="project" value="UniProtKB-KW"/>
</dbReference>
<dbReference type="PIRSF" id="PIRSF000103">
    <property type="entry name" value="HIBADH"/>
    <property type="match status" value="1"/>
</dbReference>
<dbReference type="InterPro" id="IPR015815">
    <property type="entry name" value="HIBADH-related"/>
</dbReference>
<dbReference type="Gene3D" id="3.40.50.720">
    <property type="entry name" value="NAD(P)-binding Rossmann-like Domain"/>
    <property type="match status" value="1"/>
</dbReference>
<dbReference type="AlphaFoldDB" id="A0A9Q9ELT5"/>
<dbReference type="InterPro" id="IPR051265">
    <property type="entry name" value="HIBADH-related_NP60_sf"/>
</dbReference>
<evidence type="ECO:0000256" key="3">
    <source>
        <dbReference type="ARBA" id="ARBA00023027"/>
    </source>
</evidence>
<dbReference type="GO" id="GO:0050661">
    <property type="term" value="F:NADP binding"/>
    <property type="evidence" value="ECO:0007669"/>
    <property type="project" value="InterPro"/>
</dbReference>
<feature type="domain" description="3-hydroxyisobutyrate dehydrogenase-like NAD-binding" evidence="6">
    <location>
        <begin position="174"/>
        <end position="295"/>
    </location>
</feature>
<dbReference type="SUPFAM" id="SSF48179">
    <property type="entry name" value="6-phosphogluconate dehydrogenase C-terminal domain-like"/>
    <property type="match status" value="1"/>
</dbReference>
<keyword evidence="2" id="KW-0560">Oxidoreductase</keyword>
<dbReference type="GO" id="GO:0051287">
    <property type="term" value="F:NAD binding"/>
    <property type="evidence" value="ECO:0007669"/>
    <property type="project" value="InterPro"/>
</dbReference>
<reference evidence="7" key="1">
    <citation type="submission" date="2022-06" db="EMBL/GenBank/DDBJ databases">
        <title>Complete genome sequences of two strains of the flax pathogen Septoria linicola.</title>
        <authorList>
            <person name="Lapalu N."/>
            <person name="Simon A."/>
            <person name="Demenou B."/>
            <person name="Paumier D."/>
            <person name="Guillot M.-P."/>
            <person name="Gout L."/>
            <person name="Valade R."/>
        </authorList>
    </citation>
    <scope>NUCLEOTIDE SEQUENCE</scope>
    <source>
        <strain evidence="7">SE15195</strain>
    </source>
</reference>
<dbReference type="InterPro" id="IPR036291">
    <property type="entry name" value="NAD(P)-bd_dom_sf"/>
</dbReference>
<feature type="domain" description="6-phosphogluconate dehydrogenase NADP-binding" evidence="5">
    <location>
        <begin position="3"/>
        <end position="162"/>
    </location>
</feature>
<sequence length="317" mass="33431">MAKVGWIGLGEMGRYMASNLHTHLQKIGARPLVYTNRTLTRGSDLEASGAQPKQSVAEVVQSSDITFSCISNDTVLIDTVQSFINSGDVRGKILCDSSTVHPDTSAAVAEDLRKAGASFVAAPVFGASPMAKAGKLIFSVAGPAAARKAISPYLKDVMGKAVIDLGEDVSKSSMLKINGNILVVSFMEVIAEAHVFAEKTGLGSEVLENLIGENFGPVLHSYSKRLTSGAYAPPPTQKAGFDVNLSIKDAKHALNCADAAGVKLPVSSVALENMQAAKKFGEEQGGRAMDSSSMYGILRQMGGLDFYIDGVKRRDST</sequence>
<comment type="similarity">
    <text evidence="1">Belongs to the HIBADH-related family. NP60 subfamily.</text>
</comment>
<dbReference type="InterPro" id="IPR029154">
    <property type="entry name" value="HIBADH-like_NADP-bd"/>
</dbReference>
<accession>A0A9Q9ELT5</accession>
<evidence type="ECO:0000259" key="5">
    <source>
        <dbReference type="Pfam" id="PF03446"/>
    </source>
</evidence>
<feature type="active site" evidence="4">
    <location>
        <position position="176"/>
    </location>
</feature>
<evidence type="ECO:0000313" key="8">
    <source>
        <dbReference type="Proteomes" id="UP001056384"/>
    </source>
</evidence>
<gene>
    <name evidence="7" type="ORF">Slin15195_G080860</name>
</gene>
<dbReference type="EMBL" id="CP099423">
    <property type="protein sequence ID" value="USW54767.1"/>
    <property type="molecule type" value="Genomic_DNA"/>
</dbReference>
<keyword evidence="3" id="KW-0520">NAD</keyword>
<keyword evidence="8" id="KW-1185">Reference proteome</keyword>
<dbReference type="SUPFAM" id="SSF51735">
    <property type="entry name" value="NAD(P)-binding Rossmann-fold domains"/>
    <property type="match status" value="1"/>
</dbReference>